<name>A0ACB6Z3C9_THEGA</name>
<protein>
    <submittedName>
        <fullName evidence="1">Uncharacterized protein</fullName>
    </submittedName>
</protein>
<reference evidence="1" key="1">
    <citation type="submission" date="2019-10" db="EMBL/GenBank/DDBJ databases">
        <authorList>
            <consortium name="DOE Joint Genome Institute"/>
            <person name="Kuo A."/>
            <person name="Miyauchi S."/>
            <person name="Kiss E."/>
            <person name="Drula E."/>
            <person name="Kohler A."/>
            <person name="Sanchez-Garcia M."/>
            <person name="Andreopoulos B."/>
            <person name="Barry K.W."/>
            <person name="Bonito G."/>
            <person name="Buee M."/>
            <person name="Carver A."/>
            <person name="Chen C."/>
            <person name="Cichocki N."/>
            <person name="Clum A."/>
            <person name="Culley D."/>
            <person name="Crous P.W."/>
            <person name="Fauchery L."/>
            <person name="Girlanda M."/>
            <person name="Hayes R."/>
            <person name="Keri Z."/>
            <person name="Labutti K."/>
            <person name="Lipzen A."/>
            <person name="Lombard V."/>
            <person name="Magnuson J."/>
            <person name="Maillard F."/>
            <person name="Morin E."/>
            <person name="Murat C."/>
            <person name="Nolan M."/>
            <person name="Ohm R."/>
            <person name="Pangilinan J."/>
            <person name="Pereira M."/>
            <person name="Perotto S."/>
            <person name="Peter M."/>
            <person name="Riley R."/>
            <person name="Sitrit Y."/>
            <person name="Stielow B."/>
            <person name="Szollosi G."/>
            <person name="Zifcakova L."/>
            <person name="Stursova M."/>
            <person name="Spatafora J.W."/>
            <person name="Tedersoo L."/>
            <person name="Vaario L.-M."/>
            <person name="Yamada A."/>
            <person name="Yan M."/>
            <person name="Wang P."/>
            <person name="Xu J."/>
            <person name="Bruns T."/>
            <person name="Baldrian P."/>
            <person name="Vilgalys R."/>
            <person name="Henrissat B."/>
            <person name="Grigoriev I.V."/>
            <person name="Hibbett D."/>
            <person name="Nagy L.G."/>
            <person name="Martin F.M."/>
        </authorList>
    </citation>
    <scope>NUCLEOTIDE SEQUENCE</scope>
    <source>
        <strain evidence="1">P2</strain>
    </source>
</reference>
<organism evidence="1 2">
    <name type="scientific">Thelephora ganbajun</name>
    <name type="common">Ganba fungus</name>
    <dbReference type="NCBI Taxonomy" id="370292"/>
    <lineage>
        <taxon>Eukaryota</taxon>
        <taxon>Fungi</taxon>
        <taxon>Dikarya</taxon>
        <taxon>Basidiomycota</taxon>
        <taxon>Agaricomycotina</taxon>
        <taxon>Agaricomycetes</taxon>
        <taxon>Thelephorales</taxon>
        <taxon>Thelephoraceae</taxon>
        <taxon>Thelephora</taxon>
    </lineage>
</organism>
<evidence type="ECO:0000313" key="2">
    <source>
        <dbReference type="Proteomes" id="UP000886501"/>
    </source>
</evidence>
<reference evidence="1" key="2">
    <citation type="journal article" date="2020" name="Nat. Commun.">
        <title>Large-scale genome sequencing of mycorrhizal fungi provides insights into the early evolution of symbiotic traits.</title>
        <authorList>
            <person name="Miyauchi S."/>
            <person name="Kiss E."/>
            <person name="Kuo A."/>
            <person name="Drula E."/>
            <person name="Kohler A."/>
            <person name="Sanchez-Garcia M."/>
            <person name="Morin E."/>
            <person name="Andreopoulos B."/>
            <person name="Barry K.W."/>
            <person name="Bonito G."/>
            <person name="Buee M."/>
            <person name="Carver A."/>
            <person name="Chen C."/>
            <person name="Cichocki N."/>
            <person name="Clum A."/>
            <person name="Culley D."/>
            <person name="Crous P.W."/>
            <person name="Fauchery L."/>
            <person name="Girlanda M."/>
            <person name="Hayes R.D."/>
            <person name="Keri Z."/>
            <person name="LaButti K."/>
            <person name="Lipzen A."/>
            <person name="Lombard V."/>
            <person name="Magnuson J."/>
            <person name="Maillard F."/>
            <person name="Murat C."/>
            <person name="Nolan M."/>
            <person name="Ohm R.A."/>
            <person name="Pangilinan J."/>
            <person name="Pereira M.F."/>
            <person name="Perotto S."/>
            <person name="Peter M."/>
            <person name="Pfister S."/>
            <person name="Riley R."/>
            <person name="Sitrit Y."/>
            <person name="Stielow J.B."/>
            <person name="Szollosi G."/>
            <person name="Zifcakova L."/>
            <person name="Stursova M."/>
            <person name="Spatafora J.W."/>
            <person name="Tedersoo L."/>
            <person name="Vaario L.M."/>
            <person name="Yamada A."/>
            <person name="Yan M."/>
            <person name="Wang P."/>
            <person name="Xu J."/>
            <person name="Bruns T."/>
            <person name="Baldrian P."/>
            <person name="Vilgalys R."/>
            <person name="Dunand C."/>
            <person name="Henrissat B."/>
            <person name="Grigoriev I.V."/>
            <person name="Hibbett D."/>
            <person name="Nagy L.G."/>
            <person name="Martin F.M."/>
        </authorList>
    </citation>
    <scope>NUCLEOTIDE SEQUENCE</scope>
    <source>
        <strain evidence="1">P2</strain>
    </source>
</reference>
<dbReference type="EMBL" id="MU118166">
    <property type="protein sequence ID" value="KAF9644024.1"/>
    <property type="molecule type" value="Genomic_DNA"/>
</dbReference>
<gene>
    <name evidence="1" type="ORF">BDM02DRAFT_3103569</name>
</gene>
<keyword evidence="2" id="KW-1185">Reference proteome</keyword>
<comment type="caution">
    <text evidence="1">The sequence shown here is derived from an EMBL/GenBank/DDBJ whole genome shotgun (WGS) entry which is preliminary data.</text>
</comment>
<accession>A0ACB6Z3C9</accession>
<sequence length="109" mass="12286">MSKRHRPNSPLNSPTKTTRVSQVTKPFVCELPPTCSKYPTTLGSTSELESHYSTCHAHVCSAEGCNRIFPEPRFLDLHQTECHDPIAEIKKDRGERIVSGLYRCVCMLP</sequence>
<proteinExistence type="predicted"/>
<dbReference type="Proteomes" id="UP000886501">
    <property type="component" value="Unassembled WGS sequence"/>
</dbReference>
<evidence type="ECO:0000313" key="1">
    <source>
        <dbReference type="EMBL" id="KAF9644024.1"/>
    </source>
</evidence>